<dbReference type="PANTHER" id="PTHR36587:SF2">
    <property type="entry name" value="EXPRESSION SITE-ASSOCIATED GENE 3 (ESAG3)-LIKE PROTEIN"/>
    <property type="match status" value="1"/>
</dbReference>
<keyword evidence="1" id="KW-1133">Transmembrane helix</keyword>
<accession>A0A8H4KHF3</accession>
<dbReference type="AlphaFoldDB" id="A0A8H4KHF3"/>
<feature type="transmembrane region" description="Helical" evidence="1">
    <location>
        <begin position="12"/>
        <end position="31"/>
    </location>
</feature>
<reference evidence="2" key="1">
    <citation type="submission" date="2020-01" db="EMBL/GenBank/DDBJ databases">
        <title>Identification and distribution of gene clusters putatively required for synthesis of sphingolipid metabolism inhibitors in phylogenetically diverse species of the filamentous fungus Fusarium.</title>
        <authorList>
            <person name="Kim H.-S."/>
            <person name="Busman M."/>
            <person name="Brown D.W."/>
            <person name="Divon H."/>
            <person name="Uhlig S."/>
            <person name="Proctor R.H."/>
        </authorList>
    </citation>
    <scope>NUCLEOTIDE SEQUENCE</scope>
    <source>
        <strain evidence="2">NRRL 53441</strain>
    </source>
</reference>
<dbReference type="EMBL" id="JAADJG010000223">
    <property type="protein sequence ID" value="KAF4451267.1"/>
    <property type="molecule type" value="Genomic_DNA"/>
</dbReference>
<evidence type="ECO:0000256" key="1">
    <source>
        <dbReference type="SAM" id="Phobius"/>
    </source>
</evidence>
<gene>
    <name evidence="2" type="ORF">F53441_5688</name>
</gene>
<evidence type="ECO:0000313" key="2">
    <source>
        <dbReference type="EMBL" id="KAF4451267.1"/>
    </source>
</evidence>
<keyword evidence="1" id="KW-0472">Membrane</keyword>
<keyword evidence="1" id="KW-0812">Transmembrane</keyword>
<protein>
    <submittedName>
        <fullName evidence="2">Uncharacterized protein</fullName>
    </submittedName>
</protein>
<dbReference type="CDD" id="cd22997">
    <property type="entry name" value="GT_LH"/>
    <property type="match status" value="1"/>
</dbReference>
<organism evidence="2 3">
    <name type="scientific">Fusarium austroafricanum</name>
    <dbReference type="NCBI Taxonomy" id="2364996"/>
    <lineage>
        <taxon>Eukaryota</taxon>
        <taxon>Fungi</taxon>
        <taxon>Dikarya</taxon>
        <taxon>Ascomycota</taxon>
        <taxon>Pezizomycotina</taxon>
        <taxon>Sordariomycetes</taxon>
        <taxon>Hypocreomycetidae</taxon>
        <taxon>Hypocreales</taxon>
        <taxon>Nectriaceae</taxon>
        <taxon>Fusarium</taxon>
        <taxon>Fusarium concolor species complex</taxon>
    </lineage>
</organism>
<name>A0A8H4KHF3_9HYPO</name>
<comment type="caution">
    <text evidence="2">The sequence shown here is derived from an EMBL/GenBank/DDBJ whole genome shotgun (WGS) entry which is preliminary data.</text>
</comment>
<dbReference type="PANTHER" id="PTHR36587">
    <property type="entry name" value="EXPRESSION SITE-ASSOCIATED GENE 3 (ESAG3)-LIKE PROTEIN"/>
    <property type="match status" value="1"/>
</dbReference>
<sequence length="508" mass="58601">MTINLVIPQAHRVPPAVYVFIILTCSFFLLLSTDWLPTDPISDDGDRKFAFIVLATSPNPNLCKTIISALALGYPSPVIVNWGINPRAVSKWYGGQNLLKIPGIVKYLDAVMHPDAHPSERLRENDLVLIVDGYDVWFQLPAQILLERYHRINKEANERLYRQWNKRGPMPMKQTILVAAGKRCAPVRPESGGKLRCDEWPQSPLRTDLYGPGTEKNGTYHQKVRPRWINDGVYIGPAGDMRRLFRRLQEKMEKGVGLGYCMDSSQATSGEVMAEQEVWRKWARENRMPRLSMLEVMESSLEFHMGLDYSLEIAMQTMWTENLDGSMDGGFVQLGDQPVIEERSKALGIIPTRLRGLPDDIKAVKNPLSDLVPGSNWTDMPLYADFYTESVPVILHHNGMDNLKWRRSSWWDKPWYYQHLRQLLKFAMKPTCPDDPLATVKLNNGRVRYWALSAEEENRYPRQFNETASERMKKMKFGDICRYKKKAPKGPNQQWWEEVFRDTGGPWK</sequence>
<dbReference type="OrthoDB" id="422736at2759"/>
<proteinExistence type="predicted"/>
<evidence type="ECO:0000313" key="3">
    <source>
        <dbReference type="Proteomes" id="UP000605986"/>
    </source>
</evidence>
<dbReference type="Proteomes" id="UP000605986">
    <property type="component" value="Unassembled WGS sequence"/>
</dbReference>
<keyword evidence="3" id="KW-1185">Reference proteome</keyword>